<dbReference type="AlphaFoldDB" id="D9PJF8"/>
<proteinExistence type="inferred from homology"/>
<dbReference type="Gene3D" id="3.30.70.1380">
    <property type="entry name" value="Transcriptional regulatory protein pf0864 domain like"/>
    <property type="match status" value="1"/>
</dbReference>
<dbReference type="HAMAP" id="MF_01074">
    <property type="entry name" value="LarC"/>
    <property type="match status" value="1"/>
</dbReference>
<sequence>MKIIYYDCFSGISGDMNLGAMIDLGIDKDYLINELNKLNLSGWELVVQKDQRHGIHGTKATVRQTRHEHAHRHLSDIKKIIYDSSLSDATKELSMKIFMKIAEAEASVHGISIDRVHFHEGGAIDSIVDIVGAAVCYNALEVDAVHVSPVELGGGFVKCDHGKLPVPAPATSEIIKGLPVKSGGVDFEATTPTGAAIIAVLGTHFGTDLVFKTGKTGYGVGQKEHPEVPNLLRVSLGESEAVSDPGHNALQIECNIDDMNPEFFDYISEKLFKEGASDVFLSNIIMKKGRPGIVLHVICENENAEQVKSIIFTESTSLGIRTFPFRKDTLARKFETISTEFGEVNIKRSFYNGTEVSAKPEYDDCRIIAARTGIPVKEVYHKIMAVLISSLRTKGER</sequence>
<organism evidence="2">
    <name type="scientific">sediment metagenome</name>
    <dbReference type="NCBI Taxonomy" id="749907"/>
    <lineage>
        <taxon>unclassified sequences</taxon>
        <taxon>metagenomes</taxon>
        <taxon>ecological metagenomes</taxon>
    </lineage>
</organism>
<dbReference type="NCBIfam" id="TIGR00299">
    <property type="entry name" value="nickel pincer cofactor biosynthesis protein LarC"/>
    <property type="match status" value="1"/>
</dbReference>
<evidence type="ECO:0000313" key="2">
    <source>
        <dbReference type="EMBL" id="EFK96302.1"/>
    </source>
</evidence>
<comment type="caution">
    <text evidence="2">The sequence shown here is derived from an EMBL/GenBank/DDBJ whole genome shotgun (WGS) entry which is preliminary data.</text>
</comment>
<dbReference type="InterPro" id="IPR002822">
    <property type="entry name" value="Ni_insertion"/>
</dbReference>
<name>D9PJF8_9ZZZZ</name>
<keyword evidence="1" id="KW-0533">Nickel</keyword>
<dbReference type="Gene3D" id="3.10.20.300">
    <property type="entry name" value="mk0293 like domain"/>
    <property type="match status" value="1"/>
</dbReference>
<dbReference type="PANTHER" id="PTHR36566">
    <property type="entry name" value="NICKEL INSERTION PROTEIN-RELATED"/>
    <property type="match status" value="1"/>
</dbReference>
<gene>
    <name evidence="2" type="ORF">LDC_1667</name>
</gene>
<reference evidence="2" key="2">
    <citation type="journal article" date="2011" name="Microb. Ecol.">
        <title>Taxonomic and Functional Metagenomic Profiling of the Microbial Community in the Anoxic Sediment of a Sub-saline Shallow Lake (Laguna de Carrizo, Central Spain).</title>
        <authorList>
            <person name="Ferrer M."/>
            <person name="Guazzaroni M.E."/>
            <person name="Richter M."/>
            <person name="Garcia-Salamanca A."/>
            <person name="Yarza P."/>
            <person name="Suarez-Suarez A."/>
            <person name="Solano J."/>
            <person name="Alcaide M."/>
            <person name="van Dillewijn P."/>
            <person name="Molina-Henares M.A."/>
            <person name="Lopez-Cortes N."/>
            <person name="Al-Ramahi Y."/>
            <person name="Guerrero C."/>
            <person name="Acosta A."/>
            <person name="de Eugenio L.I."/>
            <person name="Martinez V."/>
            <person name="Marques S."/>
            <person name="Rojo F."/>
            <person name="Santero E."/>
            <person name="Genilloud O."/>
            <person name="Perez-Perez J."/>
            <person name="Rossello-Mora R."/>
            <person name="Ramos J.L."/>
        </authorList>
    </citation>
    <scope>NUCLEOTIDE SEQUENCE</scope>
</reference>
<evidence type="ECO:0008006" key="3">
    <source>
        <dbReference type="Google" id="ProtNLM"/>
    </source>
</evidence>
<evidence type="ECO:0000256" key="1">
    <source>
        <dbReference type="ARBA" id="ARBA00022596"/>
    </source>
</evidence>
<protein>
    <recommendedName>
        <fullName evidence="3">Nickel insertion protein</fullName>
    </recommendedName>
</protein>
<reference evidence="2" key="1">
    <citation type="submission" date="2010-07" db="EMBL/GenBank/DDBJ databases">
        <authorList>
            <consortium name="CONSOLIDER consortium CSD2007-00005"/>
            <person name="Guazzaroni M.-E."/>
            <person name="Richter M."/>
            <person name="Garcia-Salamanca A."/>
            <person name="Yarza P."/>
            <person name="Ferrer M."/>
        </authorList>
    </citation>
    <scope>NUCLEOTIDE SEQUENCE</scope>
</reference>
<dbReference type="EMBL" id="ADZX01000516">
    <property type="protein sequence ID" value="EFK96302.1"/>
    <property type="molecule type" value="Genomic_DNA"/>
</dbReference>
<dbReference type="PANTHER" id="PTHR36566:SF1">
    <property type="entry name" value="PYRIDINIUM-3,5-BISTHIOCARBOXYLIC ACID MONONUCLEOTIDE NICKEL INSERTION PROTEIN"/>
    <property type="match status" value="1"/>
</dbReference>
<dbReference type="Pfam" id="PF01969">
    <property type="entry name" value="Ni_insertion"/>
    <property type="match status" value="1"/>
</dbReference>
<accession>D9PJF8</accession>